<keyword evidence="3" id="KW-1185">Reference proteome</keyword>
<evidence type="ECO:0000313" key="2">
    <source>
        <dbReference type="EMBL" id="MBJ6126943.1"/>
    </source>
</evidence>
<reference evidence="3" key="1">
    <citation type="submission" date="2020-12" db="EMBL/GenBank/DDBJ databases">
        <title>Hymenobacter sp.</title>
        <authorList>
            <person name="Kim M.K."/>
        </authorList>
    </citation>
    <scope>NUCLEOTIDE SEQUENCE [LARGE SCALE GENOMIC DNA]</scope>
    <source>
        <strain evidence="3">BT325</strain>
    </source>
</reference>
<comment type="caution">
    <text evidence="2">The sequence shown here is derived from an EMBL/GenBank/DDBJ whole genome shotgun (WGS) entry which is preliminary data.</text>
</comment>
<evidence type="ECO:0000313" key="3">
    <source>
        <dbReference type="Proteomes" id="UP000620670"/>
    </source>
</evidence>
<feature type="region of interest" description="Disordered" evidence="1">
    <location>
        <begin position="23"/>
        <end position="46"/>
    </location>
</feature>
<protein>
    <submittedName>
        <fullName evidence="2">Uncharacterized protein</fullName>
    </submittedName>
</protein>
<name>A0ABS0Y3Q4_9HYPH</name>
<proteinExistence type="predicted"/>
<gene>
    <name evidence="2" type="ORF">JAO75_16175</name>
</gene>
<dbReference type="RefSeq" id="WP_199050168.1">
    <property type="nucleotide sequence ID" value="NZ_JAELXT010000018.1"/>
</dbReference>
<dbReference type="EMBL" id="JAELXT010000018">
    <property type="protein sequence ID" value="MBJ6126943.1"/>
    <property type="molecule type" value="Genomic_DNA"/>
</dbReference>
<accession>A0ABS0Y3Q4</accession>
<evidence type="ECO:0000256" key="1">
    <source>
        <dbReference type="SAM" id="MobiDB-lite"/>
    </source>
</evidence>
<organism evidence="2 3">
    <name type="scientific">Microvirga splendida</name>
    <dbReference type="NCBI Taxonomy" id="2795727"/>
    <lineage>
        <taxon>Bacteria</taxon>
        <taxon>Pseudomonadati</taxon>
        <taxon>Pseudomonadota</taxon>
        <taxon>Alphaproteobacteria</taxon>
        <taxon>Hyphomicrobiales</taxon>
        <taxon>Methylobacteriaceae</taxon>
        <taxon>Microvirga</taxon>
    </lineage>
</organism>
<sequence>MSDDDVRLQDHSRLTPACWRTLRTEQGASPSKTAAAKGFGDMASLG</sequence>
<dbReference type="Proteomes" id="UP000620670">
    <property type="component" value="Unassembled WGS sequence"/>
</dbReference>